<feature type="binding site" evidence="11">
    <location>
        <position position="456"/>
    </location>
    <ligand>
        <name>Mg(2+)</name>
        <dbReference type="ChEBI" id="CHEBI:18420"/>
    </ligand>
</feature>
<dbReference type="CDD" id="cd07038">
    <property type="entry name" value="TPP_PYR_PDC_IPDC_like"/>
    <property type="match status" value="1"/>
</dbReference>
<evidence type="ECO:0000256" key="3">
    <source>
        <dbReference type="ARBA" id="ARBA00007812"/>
    </source>
</evidence>
<keyword evidence="9 12" id="KW-0786">Thiamine pyrophosphate</keyword>
<accession>A0A7D8YL97</accession>
<evidence type="ECO:0000259" key="13">
    <source>
        <dbReference type="Pfam" id="PF00205"/>
    </source>
</evidence>
<dbReference type="FunFam" id="3.40.50.970:FF:000024">
    <property type="entry name" value="Pyruvate decarboxylase isozyme"/>
    <property type="match status" value="1"/>
</dbReference>
<comment type="cofactor">
    <cofactor evidence="11">
        <name>Mg(2+)</name>
        <dbReference type="ChEBI" id="CHEBI:18420"/>
    </cofactor>
    <text evidence="11">Binds 1 Mg(2+) per subunit.</text>
</comment>
<dbReference type="InterPro" id="IPR011766">
    <property type="entry name" value="TPP_enzyme_TPP-bd"/>
</dbReference>
<keyword evidence="10" id="KW-0456">Lyase</keyword>
<evidence type="ECO:0000256" key="6">
    <source>
        <dbReference type="ARBA" id="ARBA00022723"/>
    </source>
</evidence>
<evidence type="ECO:0000313" key="17">
    <source>
        <dbReference type="Proteomes" id="UP000481288"/>
    </source>
</evidence>
<evidence type="ECO:0000256" key="9">
    <source>
        <dbReference type="ARBA" id="ARBA00023052"/>
    </source>
</evidence>
<dbReference type="Pfam" id="PF02776">
    <property type="entry name" value="TPP_enzyme_N"/>
    <property type="match status" value="1"/>
</dbReference>
<feature type="binding site" evidence="11">
    <location>
        <position position="429"/>
    </location>
    <ligand>
        <name>Mg(2+)</name>
        <dbReference type="ChEBI" id="CHEBI:18420"/>
    </ligand>
</feature>
<evidence type="ECO:0000256" key="12">
    <source>
        <dbReference type="RuleBase" id="RU362132"/>
    </source>
</evidence>
<dbReference type="EC" id="4.1.1.1" evidence="4"/>
<evidence type="ECO:0000256" key="2">
    <source>
        <dbReference type="ARBA" id="ARBA00001964"/>
    </source>
</evidence>
<dbReference type="OrthoDB" id="3970464at2759"/>
<dbReference type="Pfam" id="PF00205">
    <property type="entry name" value="TPP_enzyme_M"/>
    <property type="match status" value="1"/>
</dbReference>
<dbReference type="InterPro" id="IPR029035">
    <property type="entry name" value="DHS-like_NAD/FAD-binding_dom"/>
</dbReference>
<dbReference type="AlphaFoldDB" id="A0A7D8YL97"/>
<feature type="domain" description="Thiamine pyrophosphate enzyme N-terminal TPP-binding" evidence="15">
    <location>
        <begin position="7"/>
        <end position="114"/>
    </location>
</feature>
<sequence length="548" mass="60861">MAEEIQIADYLLNRLRQLGVRSLFGVPGDYNLTLLDHVEPSGIRWVGNCNELNAAYAADGYARINGLGALITTFGVGELSAMNGIAGAYSEKARVVHIVGTPSRTLQESRALMHHTFADGEYRRFAAMHSHITVAQTNLTDPRTALQQIEWILQQALLHSRPVYLEIPEDMVGISVLNSALIPVPSPSHFWLLVDGESRPCGILDQIEDLIQSTRWPTWTTTFGKGLVNEQRRNVHGVYVGVHGNEKHKAYFESADMVIHLGPHLTDTNSQGFTTLPSKAVTVTFSETVIQVEGQTFRDLSCRCLLMELLQKLNRGRLMQVDGPPIDIIAVGETCPTDSITQEQFYRFVNPLICSGDIVLAETGTAAHGSRAFIFPPNVRMITATTWLSIGYMLPATLGAALAQREVGECDVLPNSKTIRPCVILFVGDGSLQMSIQELSTLIRQKVNAIIFVINNNEYTIERAIHGRDQEYNDIASWRHSQALSFFGDDEHHAKKNTFAARTWEELGSVLRVVRRSDGVRLVEVFMGRDDCQGSLLDLLKKQILEAL</sequence>
<evidence type="ECO:0000256" key="8">
    <source>
        <dbReference type="ARBA" id="ARBA00022842"/>
    </source>
</evidence>
<evidence type="ECO:0000256" key="1">
    <source>
        <dbReference type="ARBA" id="ARBA00001041"/>
    </source>
</evidence>
<evidence type="ECO:0000256" key="10">
    <source>
        <dbReference type="ARBA" id="ARBA00023239"/>
    </source>
</evidence>
<dbReference type="GO" id="GO:0000949">
    <property type="term" value="P:aromatic amino acid family catabolic process to alcohol via Ehrlich pathway"/>
    <property type="evidence" value="ECO:0007669"/>
    <property type="project" value="TreeGrafter"/>
</dbReference>
<evidence type="ECO:0000256" key="4">
    <source>
        <dbReference type="ARBA" id="ARBA00013202"/>
    </source>
</evidence>
<dbReference type="InterPro" id="IPR012000">
    <property type="entry name" value="Thiamin_PyroP_enz_cen_dom"/>
</dbReference>
<dbReference type="Proteomes" id="UP000481288">
    <property type="component" value="Unassembled WGS sequence"/>
</dbReference>
<dbReference type="InterPro" id="IPR012001">
    <property type="entry name" value="Thiamin_PyroP_enz_TPP-bd_dom"/>
</dbReference>
<dbReference type="GO" id="GO:0030976">
    <property type="term" value="F:thiamine pyrophosphate binding"/>
    <property type="evidence" value="ECO:0007669"/>
    <property type="project" value="InterPro"/>
</dbReference>
<keyword evidence="17" id="KW-1185">Reference proteome</keyword>
<feature type="domain" description="Thiamine pyrophosphate enzyme TPP-binding" evidence="14">
    <location>
        <begin position="370"/>
        <end position="465"/>
    </location>
</feature>
<evidence type="ECO:0000259" key="15">
    <source>
        <dbReference type="Pfam" id="PF02776"/>
    </source>
</evidence>
<dbReference type="SUPFAM" id="SSF52467">
    <property type="entry name" value="DHS-like NAD/FAD-binding domain"/>
    <property type="match status" value="1"/>
</dbReference>
<name>A0A7D8YL97_9HELO</name>
<protein>
    <recommendedName>
        <fullName evidence="5">Pyruvate decarboxylase</fullName>
        <ecNumber evidence="4">4.1.1.1</ecNumber>
    </recommendedName>
</protein>
<dbReference type="Gene3D" id="3.40.50.970">
    <property type="match status" value="2"/>
</dbReference>
<dbReference type="GO" id="GO:0000287">
    <property type="term" value="F:magnesium ion binding"/>
    <property type="evidence" value="ECO:0007669"/>
    <property type="project" value="InterPro"/>
</dbReference>
<dbReference type="InterPro" id="IPR047214">
    <property type="entry name" value="TPP_PDC_IPDC"/>
</dbReference>
<evidence type="ECO:0000259" key="14">
    <source>
        <dbReference type="Pfam" id="PF02775"/>
    </source>
</evidence>
<evidence type="ECO:0000313" key="16">
    <source>
        <dbReference type="EMBL" id="TVY36093.1"/>
    </source>
</evidence>
<dbReference type="CDD" id="cd02005">
    <property type="entry name" value="TPP_PDC_IPDC"/>
    <property type="match status" value="1"/>
</dbReference>
<evidence type="ECO:0000256" key="7">
    <source>
        <dbReference type="ARBA" id="ARBA00022793"/>
    </source>
</evidence>
<dbReference type="SUPFAM" id="SSF52518">
    <property type="entry name" value="Thiamin diphosphate-binding fold (THDP-binding)"/>
    <property type="match status" value="2"/>
</dbReference>
<dbReference type="FunFam" id="3.40.50.970:FF:000019">
    <property type="entry name" value="Pyruvate decarboxylase isozyme"/>
    <property type="match status" value="1"/>
</dbReference>
<keyword evidence="7" id="KW-0210">Decarboxylase</keyword>
<gene>
    <name evidence="16" type="primary">pdcA_0</name>
    <name evidence="16" type="ORF">LCER1_G009346</name>
</gene>
<comment type="caution">
    <text evidence="16">The sequence shown here is derived from an EMBL/GenBank/DDBJ whole genome shotgun (WGS) entry which is preliminary data.</text>
</comment>
<dbReference type="PANTHER" id="PTHR43452:SF11">
    <property type="entry name" value="PYRUVATE DECARBOXYLASE"/>
    <property type="match status" value="1"/>
</dbReference>
<dbReference type="InterPro" id="IPR029061">
    <property type="entry name" value="THDP-binding"/>
</dbReference>
<comment type="cofactor">
    <cofactor evidence="2">
        <name>thiamine diphosphate</name>
        <dbReference type="ChEBI" id="CHEBI:58937"/>
    </cofactor>
</comment>
<evidence type="ECO:0000256" key="5">
    <source>
        <dbReference type="ARBA" id="ARBA00014422"/>
    </source>
</evidence>
<feature type="domain" description="Thiamine pyrophosphate enzyme central" evidence="13">
    <location>
        <begin position="192"/>
        <end position="279"/>
    </location>
</feature>
<dbReference type="InterPro" id="IPR047213">
    <property type="entry name" value="TPP_PYR_PDC_IPDC-like"/>
</dbReference>
<keyword evidence="6 11" id="KW-0479">Metal-binding</keyword>
<dbReference type="PANTHER" id="PTHR43452">
    <property type="entry name" value="PYRUVATE DECARBOXYLASE"/>
    <property type="match status" value="1"/>
</dbReference>
<evidence type="ECO:0000256" key="11">
    <source>
        <dbReference type="PIRSR" id="PIRSR036565-2"/>
    </source>
</evidence>
<dbReference type="Pfam" id="PF02775">
    <property type="entry name" value="TPP_enzyme_C"/>
    <property type="match status" value="1"/>
</dbReference>
<organism evidence="16 17">
    <name type="scientific">Lachnellula cervina</name>
    <dbReference type="NCBI Taxonomy" id="1316786"/>
    <lineage>
        <taxon>Eukaryota</taxon>
        <taxon>Fungi</taxon>
        <taxon>Dikarya</taxon>
        <taxon>Ascomycota</taxon>
        <taxon>Pezizomycotina</taxon>
        <taxon>Leotiomycetes</taxon>
        <taxon>Helotiales</taxon>
        <taxon>Lachnaceae</taxon>
        <taxon>Lachnellula</taxon>
    </lineage>
</organism>
<comment type="similarity">
    <text evidence="3 12">Belongs to the TPP enzyme family.</text>
</comment>
<dbReference type="InterPro" id="IPR012110">
    <property type="entry name" value="PDC/IPDC-like"/>
</dbReference>
<dbReference type="GO" id="GO:0005634">
    <property type="term" value="C:nucleus"/>
    <property type="evidence" value="ECO:0007669"/>
    <property type="project" value="TreeGrafter"/>
</dbReference>
<proteinExistence type="inferred from homology"/>
<dbReference type="GO" id="GO:0004737">
    <property type="term" value="F:pyruvate decarboxylase activity"/>
    <property type="evidence" value="ECO:0007669"/>
    <property type="project" value="UniProtKB-EC"/>
</dbReference>
<keyword evidence="16" id="KW-0670">Pyruvate</keyword>
<comment type="catalytic activity">
    <reaction evidence="1">
        <text>a 2-oxocarboxylate + H(+) = an aldehyde + CO2</text>
        <dbReference type="Rhea" id="RHEA:11628"/>
        <dbReference type="ChEBI" id="CHEBI:15378"/>
        <dbReference type="ChEBI" id="CHEBI:16526"/>
        <dbReference type="ChEBI" id="CHEBI:17478"/>
        <dbReference type="ChEBI" id="CHEBI:35179"/>
        <dbReference type="EC" id="4.1.1.1"/>
    </reaction>
</comment>
<dbReference type="PIRSF" id="PIRSF036565">
    <property type="entry name" value="Pyruvt_ip_decrb"/>
    <property type="match status" value="1"/>
</dbReference>
<keyword evidence="8 11" id="KW-0460">Magnesium</keyword>
<reference evidence="16 17" key="1">
    <citation type="submission" date="2018-05" db="EMBL/GenBank/DDBJ databases">
        <title>Whole genome sequencing for identification of molecular markers to develop diagnostic detection tools for the regulated plant pathogen Lachnellula willkommii.</title>
        <authorList>
            <person name="Giroux E."/>
            <person name="Bilodeau G."/>
        </authorList>
    </citation>
    <scope>NUCLEOTIDE SEQUENCE [LARGE SCALE GENOMIC DNA]</scope>
    <source>
        <strain evidence="16 17">CBS 625.97</strain>
    </source>
</reference>
<dbReference type="EMBL" id="QGMG01002623">
    <property type="protein sequence ID" value="TVY36093.1"/>
    <property type="molecule type" value="Genomic_DNA"/>
</dbReference>
<dbReference type="GO" id="GO:0005829">
    <property type="term" value="C:cytosol"/>
    <property type="evidence" value="ECO:0007669"/>
    <property type="project" value="TreeGrafter"/>
</dbReference>
<dbReference type="Gene3D" id="3.40.50.1220">
    <property type="entry name" value="TPP-binding domain"/>
    <property type="match status" value="1"/>
</dbReference>